<proteinExistence type="predicted"/>
<dbReference type="Proteomes" id="UP000565576">
    <property type="component" value="Unassembled WGS sequence"/>
</dbReference>
<reference evidence="1 2" key="1">
    <citation type="submission" date="2020-08" db="EMBL/GenBank/DDBJ databases">
        <title>Genomic Encyclopedia of Type Strains, Phase IV (KMG-V): Genome sequencing to study the core and pangenomes of soil and plant-associated prokaryotes.</title>
        <authorList>
            <person name="Whitman W."/>
        </authorList>
    </citation>
    <scope>NUCLEOTIDE SEQUENCE [LARGE SCALE GENOMIC DNA]</scope>
    <source>
        <strain evidence="1 2">SEMIA 4060</strain>
    </source>
</reference>
<evidence type="ECO:0000313" key="1">
    <source>
        <dbReference type="EMBL" id="MBB6489468.1"/>
    </source>
</evidence>
<dbReference type="AlphaFoldDB" id="A0A7X0IYJ6"/>
<gene>
    <name evidence="1" type="ORF">GGD46_006797</name>
</gene>
<comment type="caution">
    <text evidence="1">The sequence shown here is derived from an EMBL/GenBank/DDBJ whole genome shotgun (WGS) entry which is preliminary data.</text>
</comment>
<protein>
    <submittedName>
        <fullName evidence="1">Uncharacterized protein</fullName>
    </submittedName>
</protein>
<dbReference type="EMBL" id="JACHBG010000041">
    <property type="protein sequence ID" value="MBB6489468.1"/>
    <property type="molecule type" value="Genomic_DNA"/>
</dbReference>
<accession>A0A7X0IYJ6</accession>
<sequence length="80" mass="8616">MSSWIALVFRGMSLGLCQRRRRVGPGWLAIPSGAFDDPNGGNWALAGSEPHGGVQRLGDRHHAHFGHAVQFALAKDARQG</sequence>
<evidence type="ECO:0000313" key="2">
    <source>
        <dbReference type="Proteomes" id="UP000565576"/>
    </source>
</evidence>
<name>A0A7X0IYJ6_9HYPH</name>
<organism evidence="1 2">
    <name type="scientific">Rhizobium lusitanum</name>
    <dbReference type="NCBI Taxonomy" id="293958"/>
    <lineage>
        <taxon>Bacteria</taxon>
        <taxon>Pseudomonadati</taxon>
        <taxon>Pseudomonadota</taxon>
        <taxon>Alphaproteobacteria</taxon>
        <taxon>Hyphomicrobiales</taxon>
        <taxon>Rhizobiaceae</taxon>
        <taxon>Rhizobium/Agrobacterium group</taxon>
        <taxon>Rhizobium</taxon>
    </lineage>
</organism>